<feature type="repeat" description="ANK" evidence="3">
    <location>
        <begin position="1255"/>
        <end position="1287"/>
    </location>
</feature>
<feature type="repeat" description="ANK" evidence="3">
    <location>
        <begin position="1084"/>
        <end position="1116"/>
    </location>
</feature>
<feature type="repeat" description="ANK" evidence="3">
    <location>
        <begin position="1461"/>
        <end position="1493"/>
    </location>
</feature>
<dbReference type="Pfam" id="PF00023">
    <property type="entry name" value="Ank"/>
    <property type="match status" value="1"/>
</dbReference>
<keyword evidence="1" id="KW-0677">Repeat</keyword>
<feature type="repeat" description="ANK" evidence="3">
    <location>
        <begin position="1290"/>
        <end position="1322"/>
    </location>
</feature>
<feature type="repeat" description="ANK" evidence="3">
    <location>
        <begin position="979"/>
        <end position="1011"/>
    </location>
</feature>
<feature type="repeat" description="ANK" evidence="3">
    <location>
        <begin position="1357"/>
        <end position="1389"/>
    </location>
</feature>
<keyword evidence="7" id="KW-1185">Reference proteome</keyword>
<feature type="repeat" description="ANK" evidence="3">
    <location>
        <begin position="1495"/>
        <end position="1527"/>
    </location>
</feature>
<sequence>MNIASKAVEPEEEADVSHSRESTVDQPGPTLGFAHQSSSIRYRISAFFSLFLLPTARANPEISLSGGWEDFANNLGSDLAPLLALFGEQVTKQYLSEALSVLDCLLFALAPLGIITAMVSAIRVAGSPLLRSLVGRAKESRGSVEADLMSSTSADVCELWNGEGVVRVLGKPVLLQLVCFNENGENSQRPEGIHSFREAVEQGLYRAQRGAGNAAVELTALPGAQVDVEDLRALDKPPNLSLNVSVKPLDRRILVCFVGVGVLLQAGVLVYAAVSQYWLKLQKNDRAPVAYGVYVLFAGTISLAAGVFGCAMVIERSTVELTWVPASRKALKSVIWLQQGGQTVGDQRFESFARIVHGSGNILSSHKSAKAAADTGDTWDDIQEPTPATQTFGTSALVATAVATAFIGFIVQFLGLRVMHASVTIAQLGVILIMTALRSFAYIQRNNRNEIKHPDQIEGHELDWLAENLTNCQEWQVIAAPAENEGELRAVADPVAQLMKTRARLAKLSMDWKLDVRVTVEILQVVLEATINDVFAKMTLVPGVEDKSEFEWNIPVKARLQRPSMESGNITLKLKRSKDDNSYWRAWQIEKSELEAVLSLWVYSITTLGRKRERSGQPRFKQVWLLDLATEEAIINHKLWIHRGITPESMSLNLEAFYCYFGWIGTSITNGRSTPNSNSEQYLAVEREGTLVRVCAQSLYSSFIFSLASKITDVGGVTARRIDEPTAQRSSGDHWSQFRLSNSNLASLAAIYNESLLGTVEAAYFSIIPAFRAAKRLPYPHEAYKEARATSARLSRGKDWEKTAQIDSWLYSNSQETEVGPPYVVAMGSEIIGRLRTLTETLLTRCLAMGDTIDESLSRLWDTAYTICRMITEPSVNQAVCAVNLYACHLTAKPTVDFEALYQLAQNILVRLPVTEIEKSDLLAKLYSVRRGPLFLGDEIEKYLLDPVSLQFAAMTTVYTGRDSPQRKKGPRELLLIQGFRTPLQFASEVGHARIVQQLITAGANINAEPGKHHGRTALQAAAGAGHNEIVELLLSTKAEVNAEPGEYHGRTALQAAAEGGHLGVVDRLLEKGADVNAAPSKHKGRTALQAAAGGGHLKVVNRLLEKGADVNAKPSYDGRTALQAAAEGGHLEVVNRLLEKGAGVNAGPSDHGLTALQAAAEGGHLDVVNRLLEKGAGVNARPSDHGWTALQAAAEGGYLGVVDRLLEKGADVNAGPSKHKGRTALQAAAEGGHLDVVNRLLENGAGVNAGPSDHGRTALQAAAEGGYLGVVDRLLEKGADVNAGSSKHKGRTALQAAADGGHLDVVDRLLEKGAGVNAGLSDGRTALQAAAASGHLDVVNRLLEKGAGVNARLSDHGRTALQAAAEGGYLGVVDRLLEKGADVNAGPSKHKGSTALQAAAASGHLGVVDRLLEKGAHVNTEPGWYHGRTALQAAAEGGHLDVVNRLLERGAHVNAGPSYHGLTALQAAAASGHLGVVGRLLEEEADVNARPSYDGLTALQAAAEGGHLDVVNQLLEKGADVNAGLSDGRTALQAAAASGHLDAVDRLLEEGADVNAGLSDGRTALQAAAASGHLDVVDRLLEKGADVNAGPSKYEGKTALQAAAASGHLGVVDRLLEKGADVNAKQSGVYHGRTALQAAAASGYTRVVARLRAAGAN</sequence>
<feature type="repeat" description="ANK" evidence="3">
    <location>
        <begin position="1323"/>
        <end position="1355"/>
    </location>
</feature>
<feature type="repeat" description="ANK" evidence="3">
    <location>
        <begin position="1014"/>
        <end position="1046"/>
    </location>
</feature>
<dbReference type="PANTHER" id="PTHR24198">
    <property type="entry name" value="ANKYRIN REPEAT AND PROTEIN KINASE DOMAIN-CONTAINING PROTEIN"/>
    <property type="match status" value="1"/>
</dbReference>
<feature type="repeat" description="ANK" evidence="3">
    <location>
        <begin position="1427"/>
        <end position="1459"/>
    </location>
</feature>
<feature type="repeat" description="ANK" evidence="3">
    <location>
        <begin position="1392"/>
        <end position="1424"/>
    </location>
</feature>
<feature type="repeat" description="ANK" evidence="3">
    <location>
        <begin position="1596"/>
        <end position="1628"/>
    </location>
</feature>
<dbReference type="InterPro" id="IPR002110">
    <property type="entry name" value="Ankyrin_rpt"/>
</dbReference>
<keyword evidence="2 3" id="KW-0040">ANK repeat</keyword>
<feature type="repeat" description="ANK" evidence="3">
    <location>
        <begin position="1152"/>
        <end position="1184"/>
    </location>
</feature>
<comment type="caution">
    <text evidence="6">The sequence shown here is derived from an EMBL/GenBank/DDBJ whole genome shotgun (WGS) entry which is preliminary data.</text>
</comment>
<dbReference type="PANTHER" id="PTHR24198:SF194">
    <property type="entry name" value="INVERSIN-A"/>
    <property type="match status" value="1"/>
</dbReference>
<feature type="repeat" description="ANK" evidence="3">
    <location>
        <begin position="1561"/>
        <end position="1593"/>
    </location>
</feature>
<evidence type="ECO:0000256" key="2">
    <source>
        <dbReference type="ARBA" id="ARBA00023043"/>
    </source>
</evidence>
<evidence type="ECO:0000313" key="6">
    <source>
        <dbReference type="EMBL" id="KAL0631449.1"/>
    </source>
</evidence>
<name>A0ABR3G679_9PEZI</name>
<dbReference type="Gene3D" id="1.25.40.20">
    <property type="entry name" value="Ankyrin repeat-containing domain"/>
    <property type="match status" value="10"/>
</dbReference>
<protein>
    <submittedName>
        <fullName evidence="6">Uncharacterized protein</fullName>
    </submittedName>
</protein>
<feature type="transmembrane region" description="Helical" evidence="5">
    <location>
        <begin position="253"/>
        <end position="279"/>
    </location>
</feature>
<dbReference type="PROSITE" id="PS50088">
    <property type="entry name" value="ANK_REPEAT"/>
    <property type="match status" value="20"/>
</dbReference>
<gene>
    <name evidence="6" type="ORF">Q9L58_009681</name>
</gene>
<dbReference type="PRINTS" id="PR01415">
    <property type="entry name" value="ANKYRIN"/>
</dbReference>
<feature type="repeat" description="ANK" evidence="3">
    <location>
        <begin position="1528"/>
        <end position="1560"/>
    </location>
</feature>
<evidence type="ECO:0000256" key="5">
    <source>
        <dbReference type="SAM" id="Phobius"/>
    </source>
</evidence>
<feature type="transmembrane region" description="Helical" evidence="5">
    <location>
        <begin position="291"/>
        <end position="314"/>
    </location>
</feature>
<feature type="repeat" description="ANK" evidence="3">
    <location>
        <begin position="1186"/>
        <end position="1218"/>
    </location>
</feature>
<evidence type="ECO:0000256" key="3">
    <source>
        <dbReference type="PROSITE-ProRule" id="PRU00023"/>
    </source>
</evidence>
<dbReference type="PROSITE" id="PS50297">
    <property type="entry name" value="ANK_REP_REGION"/>
    <property type="match status" value="20"/>
</dbReference>
<proteinExistence type="predicted"/>
<feature type="region of interest" description="Disordered" evidence="4">
    <location>
        <begin position="1"/>
        <end position="28"/>
    </location>
</feature>
<reference evidence="6 7" key="1">
    <citation type="submission" date="2024-02" db="EMBL/GenBank/DDBJ databases">
        <title>Discinaceae phylogenomics.</title>
        <authorList>
            <person name="Dirks A.C."/>
            <person name="James T.Y."/>
        </authorList>
    </citation>
    <scope>NUCLEOTIDE SEQUENCE [LARGE SCALE GENOMIC DNA]</scope>
    <source>
        <strain evidence="6 7">ACD0624</strain>
    </source>
</reference>
<feature type="repeat" description="ANK" evidence="3">
    <location>
        <begin position="1221"/>
        <end position="1253"/>
    </location>
</feature>
<dbReference type="Proteomes" id="UP001447188">
    <property type="component" value="Unassembled WGS sequence"/>
</dbReference>
<accession>A0ABR3G679</accession>
<dbReference type="SMART" id="SM00248">
    <property type="entry name" value="ANK"/>
    <property type="match status" value="20"/>
</dbReference>
<evidence type="ECO:0000256" key="4">
    <source>
        <dbReference type="SAM" id="MobiDB-lite"/>
    </source>
</evidence>
<dbReference type="InterPro" id="IPR036770">
    <property type="entry name" value="Ankyrin_rpt-contain_sf"/>
</dbReference>
<evidence type="ECO:0000256" key="1">
    <source>
        <dbReference type="ARBA" id="ARBA00022737"/>
    </source>
</evidence>
<keyword evidence="5" id="KW-0472">Membrane</keyword>
<organism evidence="6 7">
    <name type="scientific">Discina gigas</name>
    <dbReference type="NCBI Taxonomy" id="1032678"/>
    <lineage>
        <taxon>Eukaryota</taxon>
        <taxon>Fungi</taxon>
        <taxon>Dikarya</taxon>
        <taxon>Ascomycota</taxon>
        <taxon>Pezizomycotina</taxon>
        <taxon>Pezizomycetes</taxon>
        <taxon>Pezizales</taxon>
        <taxon>Discinaceae</taxon>
        <taxon>Discina</taxon>
    </lineage>
</organism>
<feature type="transmembrane region" description="Helical" evidence="5">
    <location>
        <begin position="105"/>
        <end position="126"/>
    </location>
</feature>
<feature type="repeat" description="ANK" evidence="3">
    <location>
        <begin position="1632"/>
        <end position="1658"/>
    </location>
</feature>
<dbReference type="EMBL" id="JBBBZM010000248">
    <property type="protein sequence ID" value="KAL0631449.1"/>
    <property type="molecule type" value="Genomic_DNA"/>
</dbReference>
<dbReference type="SUPFAM" id="SSF48403">
    <property type="entry name" value="Ankyrin repeat"/>
    <property type="match status" value="2"/>
</dbReference>
<feature type="repeat" description="ANK" evidence="3">
    <location>
        <begin position="1049"/>
        <end position="1081"/>
    </location>
</feature>
<keyword evidence="5" id="KW-0812">Transmembrane</keyword>
<feature type="transmembrane region" description="Helical" evidence="5">
    <location>
        <begin position="396"/>
        <end position="415"/>
    </location>
</feature>
<dbReference type="Pfam" id="PF12796">
    <property type="entry name" value="Ank_2"/>
    <property type="match status" value="8"/>
</dbReference>
<feature type="repeat" description="ANK" evidence="3">
    <location>
        <begin position="1118"/>
        <end position="1150"/>
    </location>
</feature>
<keyword evidence="5" id="KW-1133">Transmembrane helix</keyword>
<evidence type="ECO:0000313" key="7">
    <source>
        <dbReference type="Proteomes" id="UP001447188"/>
    </source>
</evidence>